<keyword evidence="3" id="KW-1185">Reference proteome</keyword>
<dbReference type="Proteomes" id="UP000639396">
    <property type="component" value="Unassembled WGS sequence"/>
</dbReference>
<organism evidence="2 3">
    <name type="scientific">Paenibacillus oceani</name>
    <dbReference type="NCBI Taxonomy" id="2772510"/>
    <lineage>
        <taxon>Bacteria</taxon>
        <taxon>Bacillati</taxon>
        <taxon>Bacillota</taxon>
        <taxon>Bacilli</taxon>
        <taxon>Bacillales</taxon>
        <taxon>Paenibacillaceae</taxon>
        <taxon>Paenibacillus</taxon>
    </lineage>
</organism>
<dbReference type="AlphaFoldDB" id="A0A927C6N0"/>
<dbReference type="PANTHER" id="PTHR47406">
    <property type="entry name" value="COAGULATION FACTOR 5/8 TYPE, C-TERMINAL"/>
    <property type="match status" value="1"/>
</dbReference>
<dbReference type="EMBL" id="JACXJA010000003">
    <property type="protein sequence ID" value="MBD2860992.1"/>
    <property type="molecule type" value="Genomic_DNA"/>
</dbReference>
<evidence type="ECO:0000313" key="3">
    <source>
        <dbReference type="Proteomes" id="UP000639396"/>
    </source>
</evidence>
<dbReference type="RefSeq" id="WP_190924582.1">
    <property type="nucleotide sequence ID" value="NZ_JACXJA010000003.1"/>
</dbReference>
<dbReference type="GO" id="GO:0016787">
    <property type="term" value="F:hydrolase activity"/>
    <property type="evidence" value="ECO:0007669"/>
    <property type="project" value="UniProtKB-KW"/>
</dbReference>
<comment type="caution">
    <text evidence="2">The sequence shown here is derived from an EMBL/GenBank/DDBJ whole genome shotgun (WGS) entry which is preliminary data.</text>
</comment>
<reference evidence="2" key="1">
    <citation type="submission" date="2020-09" db="EMBL/GenBank/DDBJ databases">
        <title>A novel bacterium of genus Paenibacillus, isolated from South China Sea.</title>
        <authorList>
            <person name="Huang H."/>
            <person name="Mo K."/>
            <person name="Hu Y."/>
        </authorList>
    </citation>
    <scope>NUCLEOTIDE SEQUENCE</scope>
    <source>
        <strain evidence="2">IB182363</strain>
    </source>
</reference>
<evidence type="ECO:0000313" key="2">
    <source>
        <dbReference type="EMBL" id="MBD2860992.1"/>
    </source>
</evidence>
<proteinExistence type="predicted"/>
<dbReference type="GO" id="GO:0005975">
    <property type="term" value="P:carbohydrate metabolic process"/>
    <property type="evidence" value="ECO:0007669"/>
    <property type="project" value="UniProtKB-ARBA"/>
</dbReference>
<accession>A0A927C6N0</accession>
<name>A0A927C6N0_9BACL</name>
<dbReference type="SUPFAM" id="SSF55545">
    <property type="entry name" value="beta-N-acetylhexosaminidase-like domain"/>
    <property type="match status" value="1"/>
</dbReference>
<dbReference type="Pfam" id="PF16126">
    <property type="entry name" value="DUF4838"/>
    <property type="match status" value="1"/>
</dbReference>
<dbReference type="Gene3D" id="3.30.379.10">
    <property type="entry name" value="Chitobiase/beta-hexosaminidase domain 2-like"/>
    <property type="match status" value="1"/>
</dbReference>
<dbReference type="InterPro" id="IPR032287">
    <property type="entry name" value="DUF4838"/>
</dbReference>
<gene>
    <name evidence="2" type="ORF">IDH45_03200</name>
</gene>
<evidence type="ECO:0000256" key="1">
    <source>
        <dbReference type="ARBA" id="ARBA00022801"/>
    </source>
</evidence>
<dbReference type="PANTHER" id="PTHR47406:SF2">
    <property type="entry name" value="ALPHA GLUCURONIDASE N-TERMINAL DOMAIN-CONTAINING PROTEIN"/>
    <property type="match status" value="1"/>
</dbReference>
<sequence length="795" mass="89163">MRETVLVSGGRSGAIVMTAKDADERTAAAARVLAEYVRKSTGAELPVYIGGNVPGHAEGVIPIRVGIRGEEGGPLELLLRDLDEDGFVIRTANREIDIAGPSSWGTMYGVYEFLERYVGVRWLLPGEFGEDVLGCSDLSVPEETVREQPAFLSRDLNDFPAAADWMRFNRLRRRMNPFHNLCNLLPPSRYKDTRPEFYKAGALLDRDTDWQPAFTISGTAEEAIRNICSFFEANPDEACYSIGVNDNGGFVEDDPDHPDYPNRLNSIGHTDMSDIYFRWVKQVAEGVLEKYPDKYIGLYAYADVYDPPTGIKLPANVVVYITDDRMSWRDPEMGEAGRRLTETWNKVTPSLGFYEYMYGSPYMVPRMYLQHIAGTYRYALQHGVIAHFVEIFANFGGEGAKPWVVAKLQWNPERDVEELLEEWYERAVGKKAAVHLSAYYKLWERFWEERAMKSDWYERWKGAKLRTNYMAFYEPSYLAIVTPQDIADSRRLLEAAVADAETELQRKRAAFLLDTFAYYEASALSYPKGRVPAAIDEKTALELLTVVADGAAGRDRRLALIGRFAQNPLQQLTVDPFTWKLEWSGVNPAQLYALLDGCKTGETTAVIRKVRELEKESLSPSVKPLMNLIRFLLSEEGNGSAAEGEWILKTSDSTSPTGLVRSPDVTPVLSPTGRGVVLSGIGTAWMAEELPFAPGTYGVAVHYKARADAALTAMIQLQFKLYDAEDRPVAFLRSEDRVFVRSTAGEWATLHFIADIPAQANGVPVSRVEILTYLKEFAVSDRIELERGGTFLLGT</sequence>
<protein>
    <submittedName>
        <fullName evidence="2">DUF4838 domain-containing protein</fullName>
    </submittedName>
</protein>
<keyword evidence="1" id="KW-0378">Hydrolase</keyword>
<dbReference type="InterPro" id="IPR029018">
    <property type="entry name" value="Hex-like_dom2"/>
</dbReference>